<reference evidence="5" key="1">
    <citation type="submission" date="2022-08" db="UniProtKB">
        <authorList>
            <consortium name="EnsemblMetazoa"/>
        </authorList>
    </citation>
    <scope>IDENTIFICATION</scope>
    <source>
        <strain evidence="5">05x7-T-G4-1.051#20</strain>
    </source>
</reference>
<dbReference type="InterPro" id="IPR036034">
    <property type="entry name" value="PDZ_sf"/>
</dbReference>
<evidence type="ECO:0000256" key="2">
    <source>
        <dbReference type="ARBA" id="ARBA00022490"/>
    </source>
</evidence>
<dbReference type="GO" id="GO:0005737">
    <property type="term" value="C:cytoplasm"/>
    <property type="evidence" value="ECO:0007669"/>
    <property type="project" value="UniProtKB-SubCell"/>
</dbReference>
<dbReference type="InterPro" id="IPR052122">
    <property type="entry name" value="Intracell_Traff_Signaling_Reg"/>
</dbReference>
<evidence type="ECO:0000313" key="5">
    <source>
        <dbReference type="EnsemblMetazoa" id="G27331.2:cds"/>
    </source>
</evidence>
<evidence type="ECO:0000256" key="1">
    <source>
        <dbReference type="ARBA" id="ARBA00004496"/>
    </source>
</evidence>
<dbReference type="EnsemblMetazoa" id="G27331.2">
    <property type="protein sequence ID" value="G27331.2:cds"/>
    <property type="gene ID" value="G27331"/>
</dbReference>
<organism evidence="5 6">
    <name type="scientific">Magallana gigas</name>
    <name type="common">Pacific oyster</name>
    <name type="synonym">Crassostrea gigas</name>
    <dbReference type="NCBI Taxonomy" id="29159"/>
    <lineage>
        <taxon>Eukaryota</taxon>
        <taxon>Metazoa</taxon>
        <taxon>Spiralia</taxon>
        <taxon>Lophotrochozoa</taxon>
        <taxon>Mollusca</taxon>
        <taxon>Bivalvia</taxon>
        <taxon>Autobranchia</taxon>
        <taxon>Pteriomorphia</taxon>
        <taxon>Ostreida</taxon>
        <taxon>Ostreoidea</taxon>
        <taxon>Ostreidae</taxon>
        <taxon>Magallana</taxon>
    </lineage>
</organism>
<dbReference type="Pfam" id="PF00595">
    <property type="entry name" value="PDZ"/>
    <property type="match status" value="1"/>
</dbReference>
<dbReference type="PANTHER" id="PTHR15963">
    <property type="entry name" value="GENERAL RECEPTOR FOR PHOSPHOINOSITIDES 1-ASSOCIATED SCAFFOLD PROTEIN-RELATED"/>
    <property type="match status" value="1"/>
</dbReference>
<proteinExistence type="predicted"/>
<dbReference type="PROSITE" id="PS50106">
    <property type="entry name" value="PDZ"/>
    <property type="match status" value="1"/>
</dbReference>
<dbReference type="SMART" id="SM00228">
    <property type="entry name" value="PDZ"/>
    <property type="match status" value="1"/>
</dbReference>
<comment type="subcellular location">
    <subcellularLocation>
        <location evidence="1">Cytoplasm</location>
    </subcellularLocation>
</comment>
<dbReference type="SUPFAM" id="SSF50156">
    <property type="entry name" value="PDZ domain-like"/>
    <property type="match status" value="1"/>
</dbReference>
<feature type="compositionally biased region" description="Basic and acidic residues" evidence="3">
    <location>
        <begin position="374"/>
        <end position="385"/>
    </location>
</feature>
<keyword evidence="6" id="KW-1185">Reference proteome</keyword>
<evidence type="ECO:0000256" key="3">
    <source>
        <dbReference type="SAM" id="MobiDB-lite"/>
    </source>
</evidence>
<dbReference type="PANTHER" id="PTHR15963:SF5">
    <property type="entry name" value="SHORT SPINDLE 6, ISOFORM A"/>
    <property type="match status" value="1"/>
</dbReference>
<feature type="region of interest" description="Disordered" evidence="3">
    <location>
        <begin position="405"/>
        <end position="492"/>
    </location>
</feature>
<keyword evidence="2" id="KW-0963">Cytoplasm</keyword>
<feature type="compositionally biased region" description="Low complexity" evidence="3">
    <location>
        <begin position="424"/>
        <end position="438"/>
    </location>
</feature>
<name>A0A8W8LB24_MAGGI</name>
<dbReference type="InterPro" id="IPR001478">
    <property type="entry name" value="PDZ"/>
</dbReference>
<feature type="compositionally biased region" description="Acidic residues" evidence="3">
    <location>
        <begin position="480"/>
        <end position="489"/>
    </location>
</feature>
<dbReference type="Proteomes" id="UP000005408">
    <property type="component" value="Unassembled WGS sequence"/>
</dbReference>
<dbReference type="AlphaFoldDB" id="A0A8W8LB24"/>
<evidence type="ECO:0000259" key="4">
    <source>
        <dbReference type="PROSITE" id="PS50106"/>
    </source>
</evidence>
<dbReference type="OrthoDB" id="10041077at2759"/>
<evidence type="ECO:0000313" key="6">
    <source>
        <dbReference type="Proteomes" id="UP000005408"/>
    </source>
</evidence>
<feature type="domain" description="PDZ" evidence="4">
    <location>
        <begin position="52"/>
        <end position="140"/>
    </location>
</feature>
<accession>A0A8W8LB24</accession>
<dbReference type="Gene3D" id="2.30.42.10">
    <property type="match status" value="1"/>
</dbReference>
<sequence>MDLKTLEIQPAVKKKKALQMLKPVSSIGPELDHLEADRNIPSDPLDYRKRRTIRLMKKNESWGFTIQTYGFKNKKTGEIEVYTYVDYVDLNGPASIAGMRRGDIILSVNGKSVEFATHQELVSVIQSCKEEARMVVLFVDCCKKVELHDRLIKLKKLLSDKIKELRNVEMKERELLDGLCTMRGLERFDHSRQSIYSNRSSDSSLDRISILTLNSSTIYNLPNTVTLHLNTSNSSSPTSKSFSDDQSDCTDDGEMFADVSFADDSDGDSGYSYDEVPHLERKNTVIEREKPFVEVRERRGTLVAPVCECIEDSICQFCKVREISESSMTLADDSDVSTPVQDTTSCLDSICIQNINSSSKSDPEEISEANEVEGCSHESGERDEMTPTNSDQICASNRLEQCSAKPDLDNENLSLSNPDEMEQSSCNTSTNENLTSLNPDQIHGSDVPEQSSDSEHVDETDGACCLPAGQVEQQESPNAESEETSDDATWDFPFWTEGAVVINLDDEKTKL</sequence>
<protein>
    <recommendedName>
        <fullName evidence="4">PDZ domain-containing protein</fullName>
    </recommendedName>
</protein>
<dbReference type="CDD" id="cd06713">
    <property type="entry name" value="PDZ_tamalin_CYTIP-like"/>
    <property type="match status" value="1"/>
</dbReference>
<feature type="region of interest" description="Disordered" evidence="3">
    <location>
        <begin position="357"/>
        <end position="390"/>
    </location>
</feature>